<evidence type="ECO:0000313" key="8">
    <source>
        <dbReference type="EMBL" id="QEN06717.1"/>
    </source>
</evidence>
<proteinExistence type="inferred from homology"/>
<evidence type="ECO:0000256" key="2">
    <source>
        <dbReference type="ARBA" id="ARBA00008520"/>
    </source>
</evidence>
<dbReference type="Proteomes" id="UP000324209">
    <property type="component" value="Chromosome"/>
</dbReference>
<protein>
    <recommendedName>
        <fullName evidence="6">Probable sugar-binding periplasmic protein</fullName>
    </recommendedName>
</protein>
<reference evidence="8 9" key="1">
    <citation type="submission" date="2019-02" db="EMBL/GenBank/DDBJ databases">
        <title>Complete Genome Sequence and Methylome Analysis of free living Spirochaetas.</title>
        <authorList>
            <person name="Fomenkov A."/>
            <person name="Dubinina G."/>
            <person name="Leshcheva N."/>
            <person name="Mikheeva N."/>
            <person name="Grabovich M."/>
            <person name="Vincze T."/>
            <person name="Roberts R.J."/>
        </authorList>
    </citation>
    <scope>NUCLEOTIDE SEQUENCE [LARGE SCALE GENOMIC DNA]</scope>
    <source>
        <strain evidence="8 9">K2</strain>
    </source>
</reference>
<dbReference type="InterPro" id="IPR050490">
    <property type="entry name" value="Bact_solute-bd_prot1"/>
</dbReference>
<dbReference type="AlphaFoldDB" id="A0A5C1QGW9"/>
<evidence type="ECO:0000256" key="4">
    <source>
        <dbReference type="ARBA" id="ARBA00022729"/>
    </source>
</evidence>
<dbReference type="SUPFAM" id="SSF53850">
    <property type="entry name" value="Periplasmic binding protein-like II"/>
    <property type="match status" value="1"/>
</dbReference>
<dbReference type="Pfam" id="PF01547">
    <property type="entry name" value="SBP_bac_1"/>
    <property type="match status" value="1"/>
</dbReference>
<dbReference type="KEGG" id="ock:EXM22_01440"/>
<feature type="signal peptide" evidence="7">
    <location>
        <begin position="1"/>
        <end position="20"/>
    </location>
</feature>
<name>A0A5C1QGW9_9SPIO</name>
<dbReference type="PANTHER" id="PTHR43649:SF28">
    <property type="entry name" value="BINDING PROTEIN COMPONENT OF ABC SUGAR TRANSPORTER-RELATED"/>
    <property type="match status" value="1"/>
</dbReference>
<evidence type="ECO:0000256" key="6">
    <source>
        <dbReference type="ARBA" id="ARBA00049753"/>
    </source>
</evidence>
<comment type="similarity">
    <text evidence="2">Belongs to the bacterial solute-binding protein 1 family.</text>
</comment>
<dbReference type="Gene3D" id="3.40.190.10">
    <property type="entry name" value="Periplasmic binding protein-like II"/>
    <property type="match status" value="2"/>
</dbReference>
<keyword evidence="3" id="KW-0813">Transport</keyword>
<evidence type="ECO:0000256" key="1">
    <source>
        <dbReference type="ARBA" id="ARBA00004418"/>
    </source>
</evidence>
<dbReference type="RefSeq" id="WP_149484800.1">
    <property type="nucleotide sequence ID" value="NZ_CP036150.1"/>
</dbReference>
<feature type="chain" id="PRO_5023121250" description="Probable sugar-binding periplasmic protein" evidence="7">
    <location>
        <begin position="21"/>
        <end position="421"/>
    </location>
</feature>
<accession>A0A5C1QGW9</accession>
<dbReference type="OrthoDB" id="355435at2"/>
<comment type="function">
    <text evidence="5">Part of a binding-protein-dependent transport system for a sugar.</text>
</comment>
<evidence type="ECO:0000256" key="3">
    <source>
        <dbReference type="ARBA" id="ARBA00022448"/>
    </source>
</evidence>
<evidence type="ECO:0000256" key="5">
    <source>
        <dbReference type="ARBA" id="ARBA00049629"/>
    </source>
</evidence>
<organism evidence="8 9">
    <name type="scientific">Oceanispirochaeta crateris</name>
    <dbReference type="NCBI Taxonomy" id="2518645"/>
    <lineage>
        <taxon>Bacteria</taxon>
        <taxon>Pseudomonadati</taxon>
        <taxon>Spirochaetota</taxon>
        <taxon>Spirochaetia</taxon>
        <taxon>Spirochaetales</taxon>
        <taxon>Spirochaetaceae</taxon>
        <taxon>Oceanispirochaeta</taxon>
    </lineage>
</organism>
<dbReference type="GO" id="GO:0042597">
    <property type="term" value="C:periplasmic space"/>
    <property type="evidence" value="ECO:0007669"/>
    <property type="project" value="UniProtKB-SubCell"/>
</dbReference>
<keyword evidence="9" id="KW-1185">Reference proteome</keyword>
<dbReference type="InterPro" id="IPR006059">
    <property type="entry name" value="SBP"/>
</dbReference>
<sequence>MKKMLITALLIVTAVNFTFANGDQDAMAGSSDKVKLVFTSWRTEDIERMNRINMEFTKANPNIEIDFQPVKDTEYDAQLKQSLAAGVGADIIFLRSYDSGYQIYKTDSLQELDSVLPVLKDFPSAAVAAWATPEAKSYAIPSVGVVHGIYYRKSIFQKYGISVPTTWDEFIAAATKLKDAGETVFAQGTKDNWMLYEVMYAGLGANFYGGEEARQALMNKEARFTDANFVLAMEKMKELQPFFPERFEGIDYVTMQQIFGTGNAAMFMGGSWEIGIFEDLGGLEDVGYFAPPLAKAGDTLQYCFHVDGGIAMNKNTKYPEEAKKYMEWLASPAYAQLLMNELPGFFSYTPGNYTLSNSLAKEMQSYVADSVPTVRTVWEKLSAQSPSGNELVGEAIQKMYANELTAAEAAKYVDDGLAWYY</sequence>
<dbReference type="EMBL" id="CP036150">
    <property type="protein sequence ID" value="QEN06717.1"/>
    <property type="molecule type" value="Genomic_DNA"/>
</dbReference>
<keyword evidence="4 7" id="KW-0732">Signal</keyword>
<comment type="subcellular location">
    <subcellularLocation>
        <location evidence="1">Periplasm</location>
    </subcellularLocation>
</comment>
<evidence type="ECO:0000313" key="9">
    <source>
        <dbReference type="Proteomes" id="UP000324209"/>
    </source>
</evidence>
<evidence type="ECO:0000256" key="7">
    <source>
        <dbReference type="SAM" id="SignalP"/>
    </source>
</evidence>
<gene>
    <name evidence="8" type="ORF">EXM22_01440</name>
</gene>
<dbReference type="PANTHER" id="PTHR43649">
    <property type="entry name" value="ARABINOSE-BINDING PROTEIN-RELATED"/>
    <property type="match status" value="1"/>
</dbReference>